<keyword evidence="12" id="KW-1133">Transmembrane helix</keyword>
<dbReference type="Pfam" id="PF07714">
    <property type="entry name" value="PK_Tyr_Ser-Thr"/>
    <property type="match status" value="1"/>
</dbReference>
<dbReference type="InterPro" id="IPR052059">
    <property type="entry name" value="CR_Ser/Thr_kinase"/>
</dbReference>
<dbReference type="SMART" id="SM00220">
    <property type="entry name" value="S_TKc"/>
    <property type="match status" value="1"/>
</dbReference>
<evidence type="ECO:0000256" key="11">
    <source>
        <dbReference type="SAM" id="MobiDB-lite"/>
    </source>
</evidence>
<dbReference type="Proteomes" id="UP001443914">
    <property type="component" value="Unassembled WGS sequence"/>
</dbReference>
<dbReference type="SUPFAM" id="SSF56112">
    <property type="entry name" value="Protein kinase-like (PK-like)"/>
    <property type="match status" value="1"/>
</dbReference>
<keyword evidence="2" id="KW-0808">Transferase</keyword>
<evidence type="ECO:0000313" key="17">
    <source>
        <dbReference type="Proteomes" id="UP001443914"/>
    </source>
</evidence>
<evidence type="ECO:0000259" key="14">
    <source>
        <dbReference type="PROSITE" id="PS50011"/>
    </source>
</evidence>
<keyword evidence="1" id="KW-0723">Serine/threonine-protein kinase</keyword>
<evidence type="ECO:0000256" key="8">
    <source>
        <dbReference type="ARBA" id="ARBA00023170"/>
    </source>
</evidence>
<dbReference type="InterPro" id="IPR038408">
    <property type="entry name" value="GNK2_sf"/>
</dbReference>
<dbReference type="InterPro" id="IPR000719">
    <property type="entry name" value="Prot_kinase_dom"/>
</dbReference>
<accession>A0AAW1HHS9</accession>
<evidence type="ECO:0000256" key="2">
    <source>
        <dbReference type="ARBA" id="ARBA00022679"/>
    </source>
</evidence>
<dbReference type="GO" id="GO:0004674">
    <property type="term" value="F:protein serine/threonine kinase activity"/>
    <property type="evidence" value="ECO:0007669"/>
    <property type="project" value="UniProtKB-KW"/>
</dbReference>
<dbReference type="InterPro" id="IPR002902">
    <property type="entry name" value="GNK2"/>
</dbReference>
<reference evidence="16" key="1">
    <citation type="submission" date="2024-03" db="EMBL/GenBank/DDBJ databases">
        <title>WGS assembly of Saponaria officinalis var. Norfolk2.</title>
        <authorList>
            <person name="Jenkins J."/>
            <person name="Shu S."/>
            <person name="Grimwood J."/>
            <person name="Barry K."/>
            <person name="Goodstein D."/>
            <person name="Schmutz J."/>
            <person name="Leebens-Mack J."/>
            <person name="Osbourn A."/>
        </authorList>
    </citation>
    <scope>NUCLEOTIDE SEQUENCE [LARGE SCALE GENOMIC DNA]</scope>
    <source>
        <strain evidence="16">JIC</strain>
    </source>
</reference>
<feature type="signal peptide" evidence="13">
    <location>
        <begin position="1"/>
        <end position="17"/>
    </location>
</feature>
<evidence type="ECO:0000256" key="7">
    <source>
        <dbReference type="ARBA" id="ARBA00022840"/>
    </source>
</evidence>
<evidence type="ECO:0000256" key="9">
    <source>
        <dbReference type="ARBA" id="ARBA00023180"/>
    </source>
</evidence>
<keyword evidence="12" id="KW-0812">Transmembrane</keyword>
<dbReference type="PROSITE" id="PS50011">
    <property type="entry name" value="PROTEIN_KINASE_DOM"/>
    <property type="match status" value="1"/>
</dbReference>
<feature type="binding site" evidence="10">
    <location>
        <position position="306"/>
    </location>
    <ligand>
        <name>ATP</name>
        <dbReference type="ChEBI" id="CHEBI:30616"/>
    </ligand>
</feature>
<keyword evidence="4" id="KW-0677">Repeat</keyword>
<name>A0AAW1HHS9_SAPOF</name>
<feature type="transmembrane region" description="Helical" evidence="12">
    <location>
        <begin position="202"/>
        <end position="224"/>
    </location>
</feature>
<keyword evidence="6" id="KW-0418">Kinase</keyword>
<organism evidence="16 17">
    <name type="scientific">Saponaria officinalis</name>
    <name type="common">Common soapwort</name>
    <name type="synonym">Lychnis saponaria</name>
    <dbReference type="NCBI Taxonomy" id="3572"/>
    <lineage>
        <taxon>Eukaryota</taxon>
        <taxon>Viridiplantae</taxon>
        <taxon>Streptophyta</taxon>
        <taxon>Embryophyta</taxon>
        <taxon>Tracheophyta</taxon>
        <taxon>Spermatophyta</taxon>
        <taxon>Magnoliopsida</taxon>
        <taxon>eudicotyledons</taxon>
        <taxon>Gunneridae</taxon>
        <taxon>Pentapetalae</taxon>
        <taxon>Caryophyllales</taxon>
        <taxon>Caryophyllaceae</taxon>
        <taxon>Caryophylleae</taxon>
        <taxon>Saponaria</taxon>
    </lineage>
</organism>
<dbReference type="InterPro" id="IPR011009">
    <property type="entry name" value="Kinase-like_dom_sf"/>
</dbReference>
<evidence type="ECO:0000256" key="3">
    <source>
        <dbReference type="ARBA" id="ARBA00022729"/>
    </source>
</evidence>
<dbReference type="Gene3D" id="3.30.430.20">
    <property type="entry name" value="Gnk2 domain, C-X8-C-X2-C motif"/>
    <property type="match status" value="1"/>
</dbReference>
<keyword evidence="3 13" id="KW-0732">Signal</keyword>
<feature type="domain" description="Gnk2-homologous" evidence="15">
    <location>
        <begin position="22"/>
        <end position="125"/>
    </location>
</feature>
<protein>
    <submittedName>
        <fullName evidence="16">Uncharacterized protein</fullName>
    </submittedName>
</protein>
<keyword evidence="5 10" id="KW-0547">Nucleotide-binding</keyword>
<keyword evidence="9" id="KW-0325">Glycoprotein</keyword>
<feature type="chain" id="PRO_5043463664" evidence="13">
    <location>
        <begin position="18"/>
        <end position="576"/>
    </location>
</feature>
<dbReference type="AlphaFoldDB" id="A0AAW1HHS9"/>
<dbReference type="InterPro" id="IPR017441">
    <property type="entry name" value="Protein_kinase_ATP_BS"/>
</dbReference>
<evidence type="ECO:0000313" key="16">
    <source>
        <dbReference type="EMBL" id="KAK9675950.1"/>
    </source>
</evidence>
<feature type="region of interest" description="Disordered" evidence="11">
    <location>
        <begin position="235"/>
        <end position="256"/>
    </location>
</feature>
<proteinExistence type="predicted"/>
<dbReference type="CDD" id="cd23509">
    <property type="entry name" value="Gnk2-like"/>
    <property type="match status" value="1"/>
</dbReference>
<evidence type="ECO:0000256" key="1">
    <source>
        <dbReference type="ARBA" id="ARBA00022527"/>
    </source>
</evidence>
<dbReference type="Gene3D" id="3.30.200.20">
    <property type="entry name" value="Phosphorylase Kinase, domain 1"/>
    <property type="match status" value="1"/>
</dbReference>
<comment type="caution">
    <text evidence="16">The sequence shown here is derived from an EMBL/GenBank/DDBJ whole genome shotgun (WGS) entry which is preliminary data.</text>
</comment>
<evidence type="ECO:0000256" key="4">
    <source>
        <dbReference type="ARBA" id="ARBA00022737"/>
    </source>
</evidence>
<keyword evidence="7 10" id="KW-0067">ATP-binding</keyword>
<dbReference type="GO" id="GO:0005524">
    <property type="term" value="F:ATP binding"/>
    <property type="evidence" value="ECO:0007669"/>
    <property type="project" value="UniProtKB-UniRule"/>
</dbReference>
<feature type="domain" description="Protein kinase" evidence="14">
    <location>
        <begin position="278"/>
        <end position="576"/>
    </location>
</feature>
<dbReference type="PROSITE" id="PS00108">
    <property type="entry name" value="PROTEIN_KINASE_ST"/>
    <property type="match status" value="1"/>
</dbReference>
<sequence length="576" mass="64575">MLIVFTVIVSSIQGVTSQESPRYFSKTCQEKKPYISGSAFETNLNDTLLNDLLSKVSMVKFSNFTKGVGEDQVYALYYCRGDVDAQTCQICVEAATRKITEVCKFCKEGIVWFEECTLRYANRNIFSISEESPYYLYTNSTGIVNDYRLDPYKERFDSTMDDLITQAAYGKRSLKGFASKDVNLSSSSEVILGLAQCCPDIGAWHIAVIVVLSVVVVVALAVIINPRLRRRDLNARVRDRNQHNPPDERVQSPKADNVERKVRGLPKYSFTQVEEMTKGFTKLLGKGGFGDVYYGVLESSREVAVKVLNDNDALEQFTNEIDVFVKISHINLLSLIGYCEDGTKLVLIYEYMDKGDLRVFLSENANSSSWTDRLKIAIDAAEGLLHLHRNCEAHIVHRDVKPANILLNKNLQAKVADFGLAKIFPGKDIAALETRVVSSPGYTDPEYAKTGKLNEKVDVYSFGVVLLELITGREPANLVDWFVELYNEGDIDDIMYSKMKINEDGTPADKKSSVWWAIELARACVEEVSMKRPDMWKVVVKLKECLQMNAANSSSASTSMMSPMISGSITMTPEVR</sequence>
<evidence type="ECO:0000256" key="10">
    <source>
        <dbReference type="PROSITE-ProRule" id="PRU10141"/>
    </source>
</evidence>
<dbReference type="PROSITE" id="PS51473">
    <property type="entry name" value="GNK2"/>
    <property type="match status" value="1"/>
</dbReference>
<dbReference type="Pfam" id="PF01657">
    <property type="entry name" value="Stress-antifung"/>
    <property type="match status" value="1"/>
</dbReference>
<keyword evidence="12" id="KW-0472">Membrane</keyword>
<evidence type="ECO:0000259" key="15">
    <source>
        <dbReference type="PROSITE" id="PS51473"/>
    </source>
</evidence>
<dbReference type="InterPro" id="IPR001245">
    <property type="entry name" value="Ser-Thr/Tyr_kinase_cat_dom"/>
</dbReference>
<evidence type="ECO:0000256" key="12">
    <source>
        <dbReference type="SAM" id="Phobius"/>
    </source>
</evidence>
<dbReference type="PANTHER" id="PTHR47973">
    <property type="entry name" value="CYSTEINE-RICH RECEPTOR-LIKE PROTEIN KINASE 3"/>
    <property type="match status" value="1"/>
</dbReference>
<keyword evidence="17" id="KW-1185">Reference proteome</keyword>
<dbReference type="Gene3D" id="1.10.510.10">
    <property type="entry name" value="Transferase(Phosphotransferase) domain 1"/>
    <property type="match status" value="1"/>
</dbReference>
<dbReference type="InterPro" id="IPR008271">
    <property type="entry name" value="Ser/Thr_kinase_AS"/>
</dbReference>
<keyword evidence="8" id="KW-0675">Receptor</keyword>
<dbReference type="PROSITE" id="PS00107">
    <property type="entry name" value="PROTEIN_KINASE_ATP"/>
    <property type="match status" value="1"/>
</dbReference>
<gene>
    <name evidence="16" type="ORF">RND81_11G043700</name>
</gene>
<evidence type="ECO:0000256" key="5">
    <source>
        <dbReference type="ARBA" id="ARBA00022741"/>
    </source>
</evidence>
<dbReference type="EMBL" id="JBDFQZ010000011">
    <property type="protein sequence ID" value="KAK9675950.1"/>
    <property type="molecule type" value="Genomic_DNA"/>
</dbReference>
<evidence type="ECO:0000256" key="13">
    <source>
        <dbReference type="SAM" id="SignalP"/>
    </source>
</evidence>
<evidence type="ECO:0000256" key="6">
    <source>
        <dbReference type="ARBA" id="ARBA00022777"/>
    </source>
</evidence>